<evidence type="ECO:0008006" key="5">
    <source>
        <dbReference type="Google" id="ProtNLM"/>
    </source>
</evidence>
<sequence>MHQVNFLPWRQKKLKLRYQKWGALLGLQILLWALFLVLLAMQQANKIEQYHQQFVHVKHQLAQLQQSIKKTEQAVQQHYDLAQRLRKKQVFMEQNQRYLQLFRQLPHLLPAKSWLAAFNDDSGQLIFTAYSQNHTEISDFMDNLANDPSLINVQLKKMVTIEDQVKVFTIDADWLAGGTRGQ</sequence>
<evidence type="ECO:0000256" key="2">
    <source>
        <dbReference type="SAM" id="Phobius"/>
    </source>
</evidence>
<gene>
    <name evidence="3" type="ORF">FE392_08225</name>
</gene>
<dbReference type="InterPro" id="IPR007813">
    <property type="entry name" value="PilN"/>
</dbReference>
<keyword evidence="2" id="KW-1133">Transmembrane helix</keyword>
<keyword evidence="1" id="KW-0175">Coiled coil</keyword>
<dbReference type="Proteomes" id="UP001271890">
    <property type="component" value="Unassembled WGS sequence"/>
</dbReference>
<dbReference type="RefSeq" id="WP_319929751.1">
    <property type="nucleotide sequence ID" value="NZ_VCDN01000027.1"/>
</dbReference>
<keyword evidence="2" id="KW-0812">Transmembrane</keyword>
<evidence type="ECO:0000256" key="1">
    <source>
        <dbReference type="SAM" id="Coils"/>
    </source>
</evidence>
<dbReference type="EMBL" id="VCDN01000027">
    <property type="protein sequence ID" value="MDX7987316.1"/>
    <property type="molecule type" value="Genomic_DNA"/>
</dbReference>
<dbReference type="PANTHER" id="PTHR40278:SF1">
    <property type="entry name" value="DNA UTILIZATION PROTEIN HOFN"/>
    <property type="match status" value="1"/>
</dbReference>
<name>A0ABU4S976_9GAMM</name>
<comment type="caution">
    <text evidence="3">The sequence shown here is derived from an EMBL/GenBank/DDBJ whole genome shotgun (WGS) entry which is preliminary data.</text>
</comment>
<dbReference type="PANTHER" id="PTHR40278">
    <property type="entry name" value="DNA UTILIZATION PROTEIN HOFN"/>
    <property type="match status" value="1"/>
</dbReference>
<organism evidence="3 4">
    <name type="scientific">Xenorhabdus santafensis</name>
    <dbReference type="NCBI Taxonomy" id="2582833"/>
    <lineage>
        <taxon>Bacteria</taxon>
        <taxon>Pseudomonadati</taxon>
        <taxon>Pseudomonadota</taxon>
        <taxon>Gammaproteobacteria</taxon>
        <taxon>Enterobacterales</taxon>
        <taxon>Morganellaceae</taxon>
        <taxon>Xenorhabdus</taxon>
    </lineage>
</organism>
<keyword evidence="4" id="KW-1185">Reference proteome</keyword>
<protein>
    <recommendedName>
        <fullName evidence="5">Type IV pilus biogenesis protein PilN</fullName>
    </recommendedName>
</protein>
<dbReference type="InterPro" id="IPR016778">
    <property type="entry name" value="Competence_ComB"/>
</dbReference>
<proteinExistence type="predicted"/>
<feature type="transmembrane region" description="Helical" evidence="2">
    <location>
        <begin position="21"/>
        <end position="41"/>
    </location>
</feature>
<dbReference type="InterPro" id="IPR052534">
    <property type="entry name" value="Extracell_DNA_Util/SecSys_Comp"/>
</dbReference>
<dbReference type="PIRSF" id="PIRSF020785">
    <property type="entry name" value="Competence_ComB"/>
    <property type="match status" value="1"/>
</dbReference>
<accession>A0ABU4S976</accession>
<evidence type="ECO:0000313" key="3">
    <source>
        <dbReference type="EMBL" id="MDX7987316.1"/>
    </source>
</evidence>
<keyword evidence="2" id="KW-0472">Membrane</keyword>
<dbReference type="Pfam" id="PF05137">
    <property type="entry name" value="PilN"/>
    <property type="match status" value="1"/>
</dbReference>
<evidence type="ECO:0000313" key="4">
    <source>
        <dbReference type="Proteomes" id="UP001271890"/>
    </source>
</evidence>
<reference evidence="4" key="1">
    <citation type="journal article" date="2024" name="Toxins">
        <title>Genome Sequence Analysis of Native Xenorhabdus Strains Isolated from Entomopathogenic Nematodes in Argentina.</title>
        <authorList>
            <person name="Palma L."/>
            <person name="Frizzo L."/>
            <person name="Kaiser S."/>
            <person name="Berry C."/>
            <person name="Caballero P."/>
            <person name="Bode H.B."/>
            <person name="Del Valle E.E."/>
        </authorList>
    </citation>
    <scope>NUCLEOTIDE SEQUENCE [LARGE SCALE GENOMIC DNA]</scope>
    <source>
        <strain evidence="4">12</strain>
    </source>
</reference>
<feature type="coiled-coil region" evidence="1">
    <location>
        <begin position="61"/>
        <end position="88"/>
    </location>
</feature>